<protein>
    <submittedName>
        <fullName evidence="1">Uncharacterized protein</fullName>
    </submittedName>
</protein>
<accession>A0ACC9D2J0</accession>
<gene>
    <name evidence="1" type="ORF">CGS49_02440</name>
</gene>
<sequence>MEDVFFTATKRALKNITNTFDTVWPIAVGLWNLRCAVKGVKDEWPLITEKQLADKFTAGSGIHGVNYKKTVMTQSWEEQLNGLSWMLLNSTIPIYEEWIKELNSDIYNGTIDEKKLQFPNNIEREIARLQGNASQIMKDAFYQTYCIKRDRNYGNIKVMMMCYRAFKEARNCYMHNGMIADQKTVDAYNAYITNATLQNLEIKELPLFKRNPILGEKIELNLRSVVGFSYVVIKILVSLDSELVCTKQAETEFRKRWEQKNGKVKRTLKGDHEKAKIQAMQYVKQCRFPKPANPEDMVKYLLQERFVMP</sequence>
<evidence type="ECO:0000313" key="1">
    <source>
        <dbReference type="EMBL" id="PDX62270.1"/>
    </source>
</evidence>
<dbReference type="Proteomes" id="UP000220959">
    <property type="component" value="Unassembled WGS sequence"/>
</dbReference>
<organism evidence="1 2">
    <name type="scientific">Faecalibacterium langellae</name>
    <dbReference type="NCBI Taxonomy" id="3435293"/>
    <lineage>
        <taxon>Bacteria</taxon>
        <taxon>Bacillati</taxon>
        <taxon>Bacillota</taxon>
        <taxon>Clostridia</taxon>
        <taxon>Eubacteriales</taxon>
        <taxon>Oscillospiraceae</taxon>
        <taxon>Faecalibacterium</taxon>
    </lineage>
</organism>
<evidence type="ECO:0000313" key="2">
    <source>
        <dbReference type="Proteomes" id="UP000220959"/>
    </source>
</evidence>
<comment type="caution">
    <text evidence="1">The sequence shown here is derived from an EMBL/GenBank/DDBJ whole genome shotgun (WGS) entry which is preliminary data.</text>
</comment>
<keyword evidence="2" id="KW-1185">Reference proteome</keyword>
<name>A0ACC9D2J0_9FIRM</name>
<proteinExistence type="predicted"/>
<reference evidence="1 2" key="1">
    <citation type="journal article" date="2017" name="Front. Microbiol.">
        <title>New Insights into the Diversity of the Genus Faecalibacterium.</title>
        <authorList>
            <person name="Benevides L."/>
            <person name="Burman S."/>
            <person name="Martin R."/>
            <person name="Robert V."/>
            <person name="Thomas M."/>
            <person name="Miquel S."/>
            <person name="Chain F."/>
            <person name="Sokol H."/>
            <person name="Bermudez-Humaran L.G."/>
            <person name="Morrison M."/>
            <person name="Langella P."/>
            <person name="Azevedo V.A."/>
            <person name="Chatel J.M."/>
            <person name="Soares S."/>
        </authorList>
    </citation>
    <scope>NUCLEOTIDE SEQUENCE [LARGE SCALE GENOMIC DNA]</scope>
    <source>
        <strain evidence="2">CNCM I-4541</strain>
    </source>
</reference>
<dbReference type="EMBL" id="NMTR01000004">
    <property type="protein sequence ID" value="PDX62270.1"/>
    <property type="molecule type" value="Genomic_DNA"/>
</dbReference>